<sequence length="173" mass="19351">EYDEDIDIFNSRLLSYLAGTGIDPVANRDQAFAGMGTLRGHTMAQMNTSNSFRNPSIAHDYANVVGNNAVTVSNSMIPAEGEFYSKLLKYGKMLNLDEQKIKGQFLRGLFSDLKDDAERIGTEQLLADLFKILERIEIRRAEKKLGLVSKIPQSSYKSSSKLIPAQESKTQHF</sequence>
<dbReference type="EMBL" id="CAJVQB010106016">
    <property type="protein sequence ID" value="CAG8851428.1"/>
    <property type="molecule type" value="Genomic_DNA"/>
</dbReference>
<name>A0ABN7XA58_GIGMA</name>
<dbReference type="Proteomes" id="UP000789901">
    <property type="component" value="Unassembled WGS sequence"/>
</dbReference>
<evidence type="ECO:0000313" key="1">
    <source>
        <dbReference type="EMBL" id="CAG8851428.1"/>
    </source>
</evidence>
<reference evidence="1 2" key="1">
    <citation type="submission" date="2021-06" db="EMBL/GenBank/DDBJ databases">
        <authorList>
            <person name="Kallberg Y."/>
            <person name="Tangrot J."/>
            <person name="Rosling A."/>
        </authorList>
    </citation>
    <scope>NUCLEOTIDE SEQUENCE [LARGE SCALE GENOMIC DNA]</scope>
    <source>
        <strain evidence="1 2">120-4 pot B 10/14</strain>
    </source>
</reference>
<proteinExistence type="predicted"/>
<keyword evidence="2" id="KW-1185">Reference proteome</keyword>
<feature type="non-terminal residue" evidence="1">
    <location>
        <position position="1"/>
    </location>
</feature>
<accession>A0ABN7XA58</accession>
<gene>
    <name evidence="1" type="ORF">GMARGA_LOCUS40736</name>
</gene>
<comment type="caution">
    <text evidence="1">The sequence shown here is derived from an EMBL/GenBank/DDBJ whole genome shotgun (WGS) entry which is preliminary data.</text>
</comment>
<organism evidence="1 2">
    <name type="scientific">Gigaspora margarita</name>
    <dbReference type="NCBI Taxonomy" id="4874"/>
    <lineage>
        <taxon>Eukaryota</taxon>
        <taxon>Fungi</taxon>
        <taxon>Fungi incertae sedis</taxon>
        <taxon>Mucoromycota</taxon>
        <taxon>Glomeromycotina</taxon>
        <taxon>Glomeromycetes</taxon>
        <taxon>Diversisporales</taxon>
        <taxon>Gigasporaceae</taxon>
        <taxon>Gigaspora</taxon>
    </lineage>
</organism>
<feature type="non-terminal residue" evidence="1">
    <location>
        <position position="173"/>
    </location>
</feature>
<protein>
    <submittedName>
        <fullName evidence="1">359_t:CDS:1</fullName>
    </submittedName>
</protein>
<evidence type="ECO:0000313" key="2">
    <source>
        <dbReference type="Proteomes" id="UP000789901"/>
    </source>
</evidence>